<reference evidence="1" key="1">
    <citation type="submission" date="2015-11" db="EMBL/GenBank/DDBJ databases">
        <title>De novo transcriptome assembly of four potential Pierce s Disease insect vectors from Arizona vineyards.</title>
        <authorList>
            <person name="Tassone E.E."/>
        </authorList>
    </citation>
    <scope>NUCLEOTIDE SEQUENCE</scope>
</reference>
<proteinExistence type="predicted"/>
<dbReference type="EMBL" id="GEBQ01029328">
    <property type="protein sequence ID" value="JAT10649.1"/>
    <property type="molecule type" value="Transcribed_RNA"/>
</dbReference>
<name>A0A1B6KGV4_9HEMI</name>
<dbReference type="AlphaFoldDB" id="A0A1B6KGV4"/>
<gene>
    <name evidence="1" type="ORF">g.48572</name>
</gene>
<sequence>MAAYRLQCNGNWHYHHARKHTKICEILQLDILEMTSDRMMKTIEPDIPYQVSLAGREEWALGEPQYMRKGITWYTDGSNSPWCQTHTRGVSRYWEAGNSFSGRGRKDCKRKQNVTAEVVHLNLPSKKIKESKTAPEKKIIGKDKTVKIGNSDGTELAKSCATHSLSKKHILCEPCSRQGSSRTFGYPLVSSLSQKRAKSVDIKR</sequence>
<accession>A0A1B6KGV4</accession>
<organism evidence="1">
    <name type="scientific">Graphocephala atropunctata</name>
    <dbReference type="NCBI Taxonomy" id="36148"/>
    <lineage>
        <taxon>Eukaryota</taxon>
        <taxon>Metazoa</taxon>
        <taxon>Ecdysozoa</taxon>
        <taxon>Arthropoda</taxon>
        <taxon>Hexapoda</taxon>
        <taxon>Insecta</taxon>
        <taxon>Pterygota</taxon>
        <taxon>Neoptera</taxon>
        <taxon>Paraneoptera</taxon>
        <taxon>Hemiptera</taxon>
        <taxon>Auchenorrhyncha</taxon>
        <taxon>Membracoidea</taxon>
        <taxon>Cicadellidae</taxon>
        <taxon>Cicadellinae</taxon>
        <taxon>Cicadellini</taxon>
        <taxon>Graphocephala</taxon>
    </lineage>
</organism>
<evidence type="ECO:0000313" key="1">
    <source>
        <dbReference type="EMBL" id="JAT10649.1"/>
    </source>
</evidence>
<protein>
    <submittedName>
        <fullName evidence="1">Uncharacterized protein</fullName>
    </submittedName>
</protein>